<dbReference type="GO" id="GO:0004850">
    <property type="term" value="F:uridine phosphorylase activity"/>
    <property type="evidence" value="ECO:0007669"/>
    <property type="project" value="UniProtKB-EC"/>
</dbReference>
<dbReference type="Proteomes" id="UP000326994">
    <property type="component" value="Unassembled WGS sequence"/>
</dbReference>
<dbReference type="GO" id="GO:0006152">
    <property type="term" value="P:purine nucleoside catabolic process"/>
    <property type="evidence" value="ECO:0007669"/>
    <property type="project" value="TreeGrafter"/>
</dbReference>
<dbReference type="OrthoDB" id="9772602at2"/>
<dbReference type="CDD" id="cd00436">
    <property type="entry name" value="UP_TbUP-like"/>
    <property type="match status" value="1"/>
</dbReference>
<dbReference type="PANTHER" id="PTHR43691">
    <property type="entry name" value="URIDINE PHOSPHORYLASE"/>
    <property type="match status" value="1"/>
</dbReference>
<evidence type="ECO:0000259" key="4">
    <source>
        <dbReference type="Pfam" id="PF01048"/>
    </source>
</evidence>
<dbReference type="Gene3D" id="3.40.50.1580">
    <property type="entry name" value="Nucleoside phosphorylase domain"/>
    <property type="match status" value="1"/>
</dbReference>
<dbReference type="SUPFAM" id="SSF53167">
    <property type="entry name" value="Purine and uridine phosphorylases"/>
    <property type="match status" value="1"/>
</dbReference>
<dbReference type="PANTHER" id="PTHR43691:SF11">
    <property type="entry name" value="FI09636P-RELATED"/>
    <property type="match status" value="1"/>
</dbReference>
<dbReference type="Pfam" id="PF01048">
    <property type="entry name" value="PNP_UDP_1"/>
    <property type="match status" value="1"/>
</dbReference>
<comment type="catalytic activity">
    <reaction evidence="3">
        <text>uridine + phosphate = alpha-D-ribose 1-phosphate + uracil</text>
        <dbReference type="Rhea" id="RHEA:24388"/>
        <dbReference type="ChEBI" id="CHEBI:16704"/>
        <dbReference type="ChEBI" id="CHEBI:17568"/>
        <dbReference type="ChEBI" id="CHEBI:43474"/>
        <dbReference type="ChEBI" id="CHEBI:57720"/>
        <dbReference type="EC" id="2.4.2.3"/>
    </reaction>
</comment>
<dbReference type="InterPro" id="IPR035994">
    <property type="entry name" value="Nucleoside_phosphorylase_sf"/>
</dbReference>
<accession>A0A5J4G1P4</accession>
<evidence type="ECO:0000313" key="5">
    <source>
        <dbReference type="EMBL" id="GEQ86395.1"/>
    </source>
</evidence>
<evidence type="ECO:0000256" key="3">
    <source>
        <dbReference type="ARBA" id="ARBA00048447"/>
    </source>
</evidence>
<gene>
    <name evidence="5" type="primary">udp</name>
    <name evidence="5" type="ORF">ULMS_19030</name>
</gene>
<name>A0A5J4G1P4_9FLAO</name>
<sequence length="289" mass="32164">MESIKNSELILNPDGSIYHLNLKPGEIANTIITVGDPDRVETVTKHFDNIEVSVHRREFKTQTGTYKGKRITVISTGIGTDNIDIVFNELDALANIDFKTRTIKSQFQQLDFIRIGTSGAIQPNIKVGSFLASEIAIGFDNLLHFYKNVSFLNSNFSEAFQKFTNWNPKKSAPYVVLADEDLLSRFISEEDILPGVTATNVGFYGPQGRVLRLQTEDAALNDKLQAFEYNDKKITNLEMETSGIYGLSKLLGHRAISLNAILANRATGEFSETPGTIVDKLIKKTLDLL</sequence>
<keyword evidence="6" id="KW-1185">Reference proteome</keyword>
<dbReference type="RefSeq" id="WP_151894320.1">
    <property type="nucleotide sequence ID" value="NZ_BKCF01000003.1"/>
</dbReference>
<proteinExistence type="predicted"/>
<evidence type="ECO:0000256" key="1">
    <source>
        <dbReference type="ARBA" id="ARBA00011888"/>
    </source>
</evidence>
<feature type="domain" description="Nucleoside phosphorylase" evidence="4">
    <location>
        <begin position="31"/>
        <end position="269"/>
    </location>
</feature>
<evidence type="ECO:0000256" key="2">
    <source>
        <dbReference type="ARBA" id="ARBA00021980"/>
    </source>
</evidence>
<dbReference type="EC" id="2.4.2.3" evidence="1"/>
<protein>
    <recommendedName>
        <fullName evidence="2">Uridine phosphorylase</fullName>
        <ecNumber evidence="1">2.4.2.3</ecNumber>
    </recommendedName>
</protein>
<dbReference type="AlphaFoldDB" id="A0A5J4G1P4"/>
<evidence type="ECO:0000313" key="6">
    <source>
        <dbReference type="Proteomes" id="UP000326994"/>
    </source>
</evidence>
<dbReference type="GO" id="GO:0004731">
    <property type="term" value="F:purine-nucleoside phosphorylase activity"/>
    <property type="evidence" value="ECO:0007669"/>
    <property type="project" value="TreeGrafter"/>
</dbReference>
<dbReference type="EMBL" id="BKCF01000003">
    <property type="protein sequence ID" value="GEQ86395.1"/>
    <property type="molecule type" value="Genomic_DNA"/>
</dbReference>
<reference evidence="5 6" key="1">
    <citation type="submission" date="2019-08" db="EMBL/GenBank/DDBJ databases">
        <title>Ulvibacter marinistellae sp. nov., isolated from a starfish, Patiria pectinifera.</title>
        <authorList>
            <person name="Kawano K."/>
            <person name="Ushijima N."/>
            <person name="Kihara M."/>
            <person name="Itoh H."/>
        </authorList>
    </citation>
    <scope>NUCLEOTIDE SEQUENCE [LARGE SCALE GENOMIC DNA]</scope>
    <source>
        <strain evidence="5 6">KK4</strain>
    </source>
</reference>
<dbReference type="InterPro" id="IPR000845">
    <property type="entry name" value="Nucleoside_phosphorylase_d"/>
</dbReference>
<comment type="caution">
    <text evidence="5">The sequence shown here is derived from an EMBL/GenBank/DDBJ whole genome shotgun (WGS) entry which is preliminary data.</text>
</comment>
<dbReference type="GO" id="GO:0005829">
    <property type="term" value="C:cytosol"/>
    <property type="evidence" value="ECO:0007669"/>
    <property type="project" value="TreeGrafter"/>
</dbReference>
<organism evidence="5 6">
    <name type="scientific">Patiriisocius marinistellae</name>
    <dbReference type="NCBI Taxonomy" id="2494560"/>
    <lineage>
        <taxon>Bacteria</taxon>
        <taxon>Pseudomonadati</taxon>
        <taxon>Bacteroidota</taxon>
        <taxon>Flavobacteriia</taxon>
        <taxon>Flavobacteriales</taxon>
        <taxon>Flavobacteriaceae</taxon>
        <taxon>Patiriisocius</taxon>
    </lineage>
</organism>